<gene>
    <name evidence="2" type="ORF">RDI58_018766</name>
</gene>
<feature type="transmembrane region" description="Helical" evidence="1">
    <location>
        <begin position="147"/>
        <end position="168"/>
    </location>
</feature>
<sequence>MARFYGVRDDGSTFEGSELMMIAGMVFMSVSVISMVIFICGDPSNNIKDDGCSNGGGGCGGTYGGTLEGSSLMIMVGMIIMSVLMVSMVIFACGDSSNGEKDDDWYYRGSGGGGGAGCENRFNSKNKNMARFYGVVDGGSAIEGSGLMIMVGMVVMSVLMISMVIFACGDSSNGERKRWGDGGYYGGGGGGGCGGGGGGGCGGGGC</sequence>
<accession>A0AAN8TH54</accession>
<dbReference type="PANTHER" id="PTHR35420">
    <property type="entry name" value="OS02G0198500 PROTEIN"/>
    <property type="match status" value="1"/>
</dbReference>
<evidence type="ECO:0008006" key="4">
    <source>
        <dbReference type="Google" id="ProtNLM"/>
    </source>
</evidence>
<feature type="transmembrane region" description="Helical" evidence="1">
    <location>
        <begin position="20"/>
        <end position="40"/>
    </location>
</feature>
<protein>
    <recommendedName>
        <fullName evidence="4">Loricrin-like</fullName>
    </recommendedName>
</protein>
<keyword evidence="3" id="KW-1185">Reference proteome</keyword>
<keyword evidence="1" id="KW-0812">Transmembrane</keyword>
<dbReference type="AlphaFoldDB" id="A0AAN8TH54"/>
<organism evidence="2 3">
    <name type="scientific">Solanum bulbocastanum</name>
    <name type="common">Wild potato</name>
    <dbReference type="NCBI Taxonomy" id="147425"/>
    <lineage>
        <taxon>Eukaryota</taxon>
        <taxon>Viridiplantae</taxon>
        <taxon>Streptophyta</taxon>
        <taxon>Embryophyta</taxon>
        <taxon>Tracheophyta</taxon>
        <taxon>Spermatophyta</taxon>
        <taxon>Magnoliopsida</taxon>
        <taxon>eudicotyledons</taxon>
        <taxon>Gunneridae</taxon>
        <taxon>Pentapetalae</taxon>
        <taxon>asterids</taxon>
        <taxon>lamiids</taxon>
        <taxon>Solanales</taxon>
        <taxon>Solanaceae</taxon>
        <taxon>Solanoideae</taxon>
        <taxon>Solaneae</taxon>
        <taxon>Solanum</taxon>
    </lineage>
</organism>
<evidence type="ECO:0000313" key="2">
    <source>
        <dbReference type="EMBL" id="KAK6785311.1"/>
    </source>
</evidence>
<proteinExistence type="predicted"/>
<feature type="transmembrane region" description="Helical" evidence="1">
    <location>
        <begin position="72"/>
        <end position="92"/>
    </location>
</feature>
<dbReference type="EMBL" id="JBANQN010000007">
    <property type="protein sequence ID" value="KAK6785311.1"/>
    <property type="molecule type" value="Genomic_DNA"/>
</dbReference>
<name>A0AAN8TH54_SOLBU</name>
<evidence type="ECO:0000313" key="3">
    <source>
        <dbReference type="Proteomes" id="UP001371456"/>
    </source>
</evidence>
<keyword evidence="1" id="KW-0472">Membrane</keyword>
<keyword evidence="1" id="KW-1133">Transmembrane helix</keyword>
<comment type="caution">
    <text evidence="2">The sequence shown here is derived from an EMBL/GenBank/DDBJ whole genome shotgun (WGS) entry which is preliminary data.</text>
</comment>
<dbReference type="PANTHER" id="PTHR35420:SF1">
    <property type="entry name" value="OS09G0480532 PROTEIN"/>
    <property type="match status" value="1"/>
</dbReference>
<evidence type="ECO:0000256" key="1">
    <source>
        <dbReference type="SAM" id="Phobius"/>
    </source>
</evidence>
<reference evidence="2 3" key="1">
    <citation type="submission" date="2024-02" db="EMBL/GenBank/DDBJ databases">
        <title>de novo genome assembly of Solanum bulbocastanum strain 11H21.</title>
        <authorList>
            <person name="Hosaka A.J."/>
        </authorList>
    </citation>
    <scope>NUCLEOTIDE SEQUENCE [LARGE SCALE GENOMIC DNA]</scope>
    <source>
        <tissue evidence="2">Young leaves</tissue>
    </source>
</reference>
<dbReference type="Proteomes" id="UP001371456">
    <property type="component" value="Unassembled WGS sequence"/>
</dbReference>